<protein>
    <submittedName>
        <fullName evidence="3">Nuclear transport factor 2 family protein</fullName>
    </submittedName>
</protein>
<name>A0A2N0VGZ7_9BACT</name>
<dbReference type="OrthoDB" id="1445948at2"/>
<evidence type="ECO:0000256" key="1">
    <source>
        <dbReference type="SAM" id="SignalP"/>
    </source>
</evidence>
<feature type="signal peptide" evidence="1">
    <location>
        <begin position="1"/>
        <end position="19"/>
    </location>
</feature>
<keyword evidence="1" id="KW-0732">Signal</keyword>
<sequence>MKKYLPLILILTIPVSLFAQSDQEEKEILTELIHEFLEGASYNDATTHDRFWAEDLIYTGSNGNRIFKSDIMAGVNQNPDRSVEPETRYSAEEIQIMIFGETAVVAFRLVAEFTDPNEADLNFYNTGTFVKRDGEWRAVAWQATSIPNENE</sequence>
<evidence type="ECO:0000313" key="3">
    <source>
        <dbReference type="EMBL" id="PKD43443.1"/>
    </source>
</evidence>
<dbReference type="InterPro" id="IPR027843">
    <property type="entry name" value="DUF4440"/>
</dbReference>
<dbReference type="Pfam" id="PF14534">
    <property type="entry name" value="DUF4440"/>
    <property type="match status" value="1"/>
</dbReference>
<evidence type="ECO:0000313" key="4">
    <source>
        <dbReference type="Proteomes" id="UP000233398"/>
    </source>
</evidence>
<accession>A0A2N0VGZ7</accession>
<dbReference type="EMBL" id="PISP01000003">
    <property type="protein sequence ID" value="PKD43443.1"/>
    <property type="molecule type" value="Genomic_DNA"/>
</dbReference>
<dbReference type="InterPro" id="IPR032710">
    <property type="entry name" value="NTF2-like_dom_sf"/>
</dbReference>
<feature type="domain" description="DUF4440" evidence="2">
    <location>
        <begin position="30"/>
        <end position="137"/>
    </location>
</feature>
<dbReference type="AlphaFoldDB" id="A0A2N0VGZ7"/>
<proteinExistence type="predicted"/>
<evidence type="ECO:0000259" key="2">
    <source>
        <dbReference type="Pfam" id="PF14534"/>
    </source>
</evidence>
<keyword evidence="4" id="KW-1185">Reference proteome</keyword>
<comment type="caution">
    <text evidence="3">The sequence shown here is derived from an EMBL/GenBank/DDBJ whole genome shotgun (WGS) entry which is preliminary data.</text>
</comment>
<feature type="chain" id="PRO_5014690124" evidence="1">
    <location>
        <begin position="20"/>
        <end position="151"/>
    </location>
</feature>
<organism evidence="3 4">
    <name type="scientific">Rhodohalobacter barkolensis</name>
    <dbReference type="NCBI Taxonomy" id="2053187"/>
    <lineage>
        <taxon>Bacteria</taxon>
        <taxon>Pseudomonadati</taxon>
        <taxon>Balneolota</taxon>
        <taxon>Balneolia</taxon>
        <taxon>Balneolales</taxon>
        <taxon>Balneolaceae</taxon>
        <taxon>Rhodohalobacter</taxon>
    </lineage>
</organism>
<dbReference type="SUPFAM" id="SSF54427">
    <property type="entry name" value="NTF2-like"/>
    <property type="match status" value="1"/>
</dbReference>
<dbReference type="Gene3D" id="3.10.450.50">
    <property type="match status" value="1"/>
</dbReference>
<dbReference type="Proteomes" id="UP000233398">
    <property type="component" value="Unassembled WGS sequence"/>
</dbReference>
<reference evidence="3 4" key="1">
    <citation type="submission" date="2017-11" db="EMBL/GenBank/DDBJ databases">
        <title>Rhodohalobacter 15182 sp. nov., isolated from a salt lake.</title>
        <authorList>
            <person name="Han S."/>
        </authorList>
    </citation>
    <scope>NUCLEOTIDE SEQUENCE [LARGE SCALE GENOMIC DNA]</scope>
    <source>
        <strain evidence="3 4">15182</strain>
    </source>
</reference>
<gene>
    <name evidence="3" type="ORF">CWD77_12440</name>
</gene>